<evidence type="ECO:0000313" key="2">
    <source>
        <dbReference type="Proteomes" id="UP001177003"/>
    </source>
</evidence>
<gene>
    <name evidence="1" type="ORF">LSALG_LOCUS20385</name>
</gene>
<dbReference type="EMBL" id="OX465080">
    <property type="protein sequence ID" value="CAI9280649.1"/>
    <property type="molecule type" value="Genomic_DNA"/>
</dbReference>
<dbReference type="AlphaFoldDB" id="A0AA35YV35"/>
<accession>A0AA35YV35</accession>
<keyword evidence="2" id="KW-1185">Reference proteome</keyword>
<evidence type="ECO:0000313" key="1">
    <source>
        <dbReference type="EMBL" id="CAI9280649.1"/>
    </source>
</evidence>
<protein>
    <submittedName>
        <fullName evidence="1">Uncharacterized protein</fullName>
    </submittedName>
</protein>
<reference evidence="1" key="1">
    <citation type="submission" date="2023-04" db="EMBL/GenBank/DDBJ databases">
        <authorList>
            <person name="Vijverberg K."/>
            <person name="Xiong W."/>
            <person name="Schranz E."/>
        </authorList>
    </citation>
    <scope>NUCLEOTIDE SEQUENCE</scope>
</reference>
<proteinExistence type="predicted"/>
<name>A0AA35YV35_LACSI</name>
<organism evidence="1 2">
    <name type="scientific">Lactuca saligna</name>
    <name type="common">Willowleaf lettuce</name>
    <dbReference type="NCBI Taxonomy" id="75948"/>
    <lineage>
        <taxon>Eukaryota</taxon>
        <taxon>Viridiplantae</taxon>
        <taxon>Streptophyta</taxon>
        <taxon>Embryophyta</taxon>
        <taxon>Tracheophyta</taxon>
        <taxon>Spermatophyta</taxon>
        <taxon>Magnoliopsida</taxon>
        <taxon>eudicotyledons</taxon>
        <taxon>Gunneridae</taxon>
        <taxon>Pentapetalae</taxon>
        <taxon>asterids</taxon>
        <taxon>campanulids</taxon>
        <taxon>Asterales</taxon>
        <taxon>Asteraceae</taxon>
        <taxon>Cichorioideae</taxon>
        <taxon>Cichorieae</taxon>
        <taxon>Lactucinae</taxon>
        <taxon>Lactuca</taxon>
    </lineage>
</organism>
<dbReference type="Proteomes" id="UP001177003">
    <property type="component" value="Chromosome 4"/>
</dbReference>
<sequence>MASTKTRYLCFSLLPIFPHLSFKNDPKLTLSLSTLFVPVIVPTSFLSAIDSEGHDHTIVFNPIIQFHSELIETEGSGRRRCIEEWVSIHSHFVIEIRASQKRIILFQK</sequence>